<keyword evidence="1" id="KW-0472">Membrane</keyword>
<dbReference type="EMBL" id="BAAAZG010000040">
    <property type="protein sequence ID" value="GAA4086811.1"/>
    <property type="molecule type" value="Genomic_DNA"/>
</dbReference>
<evidence type="ECO:0008006" key="4">
    <source>
        <dbReference type="Google" id="ProtNLM"/>
    </source>
</evidence>
<proteinExistence type="predicted"/>
<feature type="transmembrane region" description="Helical" evidence="1">
    <location>
        <begin position="12"/>
        <end position="33"/>
    </location>
</feature>
<evidence type="ECO:0000313" key="2">
    <source>
        <dbReference type="EMBL" id="GAA4086811.1"/>
    </source>
</evidence>
<organism evidence="2 3">
    <name type="scientific">Actinomadura miaoliensis</name>
    <dbReference type="NCBI Taxonomy" id="430685"/>
    <lineage>
        <taxon>Bacteria</taxon>
        <taxon>Bacillati</taxon>
        <taxon>Actinomycetota</taxon>
        <taxon>Actinomycetes</taxon>
        <taxon>Streptosporangiales</taxon>
        <taxon>Thermomonosporaceae</taxon>
        <taxon>Actinomadura</taxon>
    </lineage>
</organism>
<evidence type="ECO:0000313" key="3">
    <source>
        <dbReference type="Proteomes" id="UP001500683"/>
    </source>
</evidence>
<sequence>MVMKRAGDEGAGTLWLVAFTGVMWVSVVAALTVGGVRVAWHRADAAAYEQVGGATAHAERLGDELHVVGQQPGQVCGGTAQAASVRSSCRGVTRRWGGDLRSAGRGLSS</sequence>
<gene>
    <name evidence="2" type="ORF">GCM10022214_53740</name>
</gene>
<keyword evidence="1" id="KW-1133">Transmembrane helix</keyword>
<dbReference type="Proteomes" id="UP001500683">
    <property type="component" value="Unassembled WGS sequence"/>
</dbReference>
<reference evidence="3" key="1">
    <citation type="journal article" date="2019" name="Int. J. Syst. Evol. Microbiol.">
        <title>The Global Catalogue of Microorganisms (GCM) 10K type strain sequencing project: providing services to taxonomists for standard genome sequencing and annotation.</title>
        <authorList>
            <consortium name="The Broad Institute Genomics Platform"/>
            <consortium name="The Broad Institute Genome Sequencing Center for Infectious Disease"/>
            <person name="Wu L."/>
            <person name="Ma J."/>
        </authorList>
    </citation>
    <scope>NUCLEOTIDE SEQUENCE [LARGE SCALE GENOMIC DNA]</scope>
    <source>
        <strain evidence="3">JCM 16702</strain>
    </source>
</reference>
<keyword evidence="1" id="KW-0812">Transmembrane</keyword>
<accession>A0ABP7WDV6</accession>
<protein>
    <recommendedName>
        <fullName evidence="4">Flp pilus-assembly TadG-like N-terminal domain-containing protein</fullName>
    </recommendedName>
</protein>
<comment type="caution">
    <text evidence="2">The sequence shown here is derived from an EMBL/GenBank/DDBJ whole genome shotgun (WGS) entry which is preliminary data.</text>
</comment>
<name>A0ABP7WDV6_9ACTN</name>
<evidence type="ECO:0000256" key="1">
    <source>
        <dbReference type="SAM" id="Phobius"/>
    </source>
</evidence>
<keyword evidence="3" id="KW-1185">Reference proteome</keyword>